<feature type="transmembrane region" description="Helical" evidence="6">
    <location>
        <begin position="191"/>
        <end position="210"/>
    </location>
</feature>
<feature type="transmembrane region" description="Helical" evidence="6">
    <location>
        <begin position="109"/>
        <end position="132"/>
    </location>
</feature>
<feature type="transmembrane region" description="Helical" evidence="6">
    <location>
        <begin position="83"/>
        <end position="103"/>
    </location>
</feature>
<gene>
    <name evidence="7" type="ORF">DEVEQU_02861</name>
</gene>
<dbReference type="GO" id="GO:0005886">
    <property type="term" value="C:plasma membrane"/>
    <property type="evidence" value="ECO:0007669"/>
    <property type="project" value="UniProtKB-SubCell"/>
</dbReference>
<evidence type="ECO:0000256" key="1">
    <source>
        <dbReference type="ARBA" id="ARBA00004651"/>
    </source>
</evidence>
<evidence type="ECO:0000256" key="4">
    <source>
        <dbReference type="ARBA" id="ARBA00022989"/>
    </source>
</evidence>
<evidence type="ECO:0000256" key="6">
    <source>
        <dbReference type="SAM" id="Phobius"/>
    </source>
</evidence>
<dbReference type="AlphaFoldDB" id="A0A447IE36"/>
<feature type="transmembrane region" description="Helical" evidence="6">
    <location>
        <begin position="54"/>
        <end position="76"/>
    </location>
</feature>
<keyword evidence="3 6" id="KW-0812">Transmembrane</keyword>
<keyword evidence="2" id="KW-1003">Cell membrane</keyword>
<accession>A0A447IE36</accession>
<dbReference type="PANTHER" id="PTHR47089:SF1">
    <property type="entry name" value="GUANOSINE ABC TRANSPORTER PERMEASE PROTEIN NUPP"/>
    <property type="match status" value="1"/>
</dbReference>
<organism evidence="7 8">
    <name type="scientific">Devosia equisanguinis</name>
    <dbReference type="NCBI Taxonomy" id="2490941"/>
    <lineage>
        <taxon>Bacteria</taxon>
        <taxon>Pseudomonadati</taxon>
        <taxon>Pseudomonadota</taxon>
        <taxon>Alphaproteobacteria</taxon>
        <taxon>Hyphomicrobiales</taxon>
        <taxon>Devosiaceae</taxon>
        <taxon>Devosia</taxon>
    </lineage>
</organism>
<dbReference type="EMBL" id="UZWD01000035">
    <property type="protein sequence ID" value="VDS05718.1"/>
    <property type="molecule type" value="Genomic_DNA"/>
</dbReference>
<comment type="subcellular location">
    <subcellularLocation>
        <location evidence="1">Cell membrane</location>
        <topology evidence="1">Multi-pass membrane protein</topology>
    </subcellularLocation>
</comment>
<evidence type="ECO:0000256" key="5">
    <source>
        <dbReference type="ARBA" id="ARBA00023136"/>
    </source>
</evidence>
<keyword evidence="8" id="KW-1185">Reference proteome</keyword>
<evidence type="ECO:0000313" key="8">
    <source>
        <dbReference type="Proteomes" id="UP000268844"/>
    </source>
</evidence>
<feature type="transmembrane region" description="Helical" evidence="6">
    <location>
        <begin position="244"/>
        <end position="262"/>
    </location>
</feature>
<dbReference type="Proteomes" id="UP000268844">
    <property type="component" value="Unassembled WGS sequence"/>
</dbReference>
<name>A0A447IE36_9HYPH</name>
<feature type="transmembrane region" description="Helical" evidence="6">
    <location>
        <begin position="318"/>
        <end position="336"/>
    </location>
</feature>
<evidence type="ECO:0000256" key="2">
    <source>
        <dbReference type="ARBA" id="ARBA00022475"/>
    </source>
</evidence>
<evidence type="ECO:0000313" key="7">
    <source>
        <dbReference type="EMBL" id="VDS05718.1"/>
    </source>
</evidence>
<protein>
    <submittedName>
        <fullName evidence="7">Branched-chain amino acid transport system / permease component</fullName>
    </submittedName>
</protein>
<feature type="transmembrane region" description="Helical" evidence="6">
    <location>
        <begin position="144"/>
        <end position="163"/>
    </location>
</feature>
<dbReference type="CDD" id="cd06580">
    <property type="entry name" value="TM_PBP1_transp_TpRbsC_like"/>
    <property type="match status" value="1"/>
</dbReference>
<dbReference type="Pfam" id="PF02653">
    <property type="entry name" value="BPD_transp_2"/>
    <property type="match status" value="1"/>
</dbReference>
<reference evidence="7 8" key="1">
    <citation type="submission" date="2018-12" db="EMBL/GenBank/DDBJ databases">
        <authorList>
            <person name="Criscuolo A."/>
        </authorList>
    </citation>
    <scope>NUCLEOTIDE SEQUENCE [LARGE SCALE GENOMIC DNA]</scope>
    <source>
        <strain evidence="7">ACIP1116281</strain>
    </source>
</reference>
<dbReference type="PANTHER" id="PTHR47089">
    <property type="entry name" value="ABC TRANSPORTER, PERMEASE PROTEIN"/>
    <property type="match status" value="1"/>
</dbReference>
<keyword evidence="5 6" id="KW-0472">Membrane</keyword>
<sequence length="355" mass="37019">MIRSALAGLTEFALTALVIAVVILAVLVPVALSQPDPAQVLGLFLLGPFGTMRHLGNVLELATPTMLTGLAATLIFRAGSFNLGVEGSFFLGGIAATAAALFLPLTGMIAAPIAILVGALVGSFACSVPGYLKVRFGASEMVNSLVLNFAFLYAGIFILNYYLRDPNAGALMSHRLPGDFTLERLMAGTRLHTGVIVAFAACIIGGIWLYGTRGGLNLRIVGAGPGFAQHLGLNSGALVMRAQIIGGLVAGMAGAIEVLGLYNRFSWTALPGHGWTGITIAILARENPFLVIPAALFLAYLQVGGDMLARNLAVPSEVVGLVTAAIMLVVTATAIFRHPAFLRLIRDIKGQEQAL</sequence>
<dbReference type="GO" id="GO:0022857">
    <property type="term" value="F:transmembrane transporter activity"/>
    <property type="evidence" value="ECO:0007669"/>
    <property type="project" value="InterPro"/>
</dbReference>
<feature type="transmembrane region" description="Helical" evidence="6">
    <location>
        <begin position="12"/>
        <end position="34"/>
    </location>
</feature>
<dbReference type="InterPro" id="IPR001851">
    <property type="entry name" value="ABC_transp_permease"/>
</dbReference>
<evidence type="ECO:0000256" key="3">
    <source>
        <dbReference type="ARBA" id="ARBA00022692"/>
    </source>
</evidence>
<keyword evidence="4 6" id="KW-1133">Transmembrane helix</keyword>
<proteinExistence type="predicted"/>